<evidence type="ECO:0000256" key="3">
    <source>
        <dbReference type="ARBA" id="ARBA00023125"/>
    </source>
</evidence>
<dbReference type="SUPFAM" id="SSF51182">
    <property type="entry name" value="RmlC-like cupins"/>
    <property type="match status" value="1"/>
</dbReference>
<dbReference type="Pfam" id="PF02311">
    <property type="entry name" value="AraC_binding"/>
    <property type="match status" value="1"/>
</dbReference>
<reference evidence="7 8" key="1">
    <citation type="submission" date="2019-07" db="EMBL/GenBank/DDBJ databases">
        <title>Whole genome shotgun sequence of Rhodospirillum oryzae NBRC 107573.</title>
        <authorList>
            <person name="Hosoyama A."/>
            <person name="Uohara A."/>
            <person name="Ohji S."/>
            <person name="Ichikawa N."/>
        </authorList>
    </citation>
    <scope>NUCLEOTIDE SEQUENCE [LARGE SCALE GENOMIC DNA]</scope>
    <source>
        <strain evidence="7 8">NBRC 107573</strain>
    </source>
</reference>
<keyword evidence="3" id="KW-0238">DNA-binding</keyword>
<keyword evidence="4" id="KW-0010">Activator</keyword>
<dbReference type="CDD" id="cd06124">
    <property type="entry name" value="cupin_NimR-like_N"/>
    <property type="match status" value="1"/>
</dbReference>
<dbReference type="SMART" id="SM00342">
    <property type="entry name" value="HTH_ARAC"/>
    <property type="match status" value="1"/>
</dbReference>
<feature type="domain" description="HTH araC/xylS-type" evidence="6">
    <location>
        <begin position="155"/>
        <end position="255"/>
    </location>
</feature>
<evidence type="ECO:0000259" key="6">
    <source>
        <dbReference type="PROSITE" id="PS01124"/>
    </source>
</evidence>
<dbReference type="GO" id="GO:0043565">
    <property type="term" value="F:sequence-specific DNA binding"/>
    <property type="evidence" value="ECO:0007669"/>
    <property type="project" value="InterPro"/>
</dbReference>
<dbReference type="InterPro" id="IPR011051">
    <property type="entry name" value="RmlC_Cupin_sf"/>
</dbReference>
<dbReference type="InterPro" id="IPR020449">
    <property type="entry name" value="Tscrpt_reg_AraC-type_HTH"/>
</dbReference>
<dbReference type="PANTHER" id="PTHR11019:SF159">
    <property type="entry name" value="TRANSCRIPTIONAL REGULATOR-RELATED"/>
    <property type="match status" value="1"/>
</dbReference>
<evidence type="ECO:0000313" key="7">
    <source>
        <dbReference type="EMBL" id="GEO80160.1"/>
    </source>
</evidence>
<keyword evidence="1" id="KW-0678">Repressor</keyword>
<evidence type="ECO:0000256" key="2">
    <source>
        <dbReference type="ARBA" id="ARBA00023015"/>
    </source>
</evidence>
<dbReference type="InterPro" id="IPR009057">
    <property type="entry name" value="Homeodomain-like_sf"/>
</dbReference>
<organism evidence="7 8">
    <name type="scientific">Pararhodospirillum oryzae</name>
    <dbReference type="NCBI Taxonomy" id="478448"/>
    <lineage>
        <taxon>Bacteria</taxon>
        <taxon>Pseudomonadati</taxon>
        <taxon>Pseudomonadota</taxon>
        <taxon>Alphaproteobacteria</taxon>
        <taxon>Rhodospirillales</taxon>
        <taxon>Rhodospirillaceae</taxon>
        <taxon>Pararhodospirillum</taxon>
    </lineage>
</organism>
<dbReference type="SUPFAM" id="SSF46689">
    <property type="entry name" value="Homeodomain-like"/>
    <property type="match status" value="2"/>
</dbReference>
<dbReference type="InterPro" id="IPR003313">
    <property type="entry name" value="AraC-bd"/>
</dbReference>
<dbReference type="InterPro" id="IPR014710">
    <property type="entry name" value="RmlC-like_jellyroll"/>
</dbReference>
<comment type="caution">
    <text evidence="7">The sequence shown here is derived from an EMBL/GenBank/DDBJ whole genome shotgun (WGS) entry which is preliminary data.</text>
</comment>
<proteinExistence type="predicted"/>
<dbReference type="InterPro" id="IPR018060">
    <property type="entry name" value="HTH_AraC"/>
</dbReference>
<dbReference type="Pfam" id="PF12833">
    <property type="entry name" value="HTH_18"/>
    <property type="match status" value="1"/>
</dbReference>
<dbReference type="PROSITE" id="PS01124">
    <property type="entry name" value="HTH_ARAC_FAMILY_2"/>
    <property type="match status" value="1"/>
</dbReference>
<name>A0A512H449_9PROT</name>
<dbReference type="EMBL" id="BJZO01000005">
    <property type="protein sequence ID" value="GEO80160.1"/>
    <property type="molecule type" value="Genomic_DNA"/>
</dbReference>
<gene>
    <name evidence="7" type="ORF">ROR02_02910</name>
</gene>
<dbReference type="Gene3D" id="2.60.120.10">
    <property type="entry name" value="Jelly Rolls"/>
    <property type="match status" value="1"/>
</dbReference>
<dbReference type="Gene3D" id="1.10.10.60">
    <property type="entry name" value="Homeodomain-like"/>
    <property type="match status" value="2"/>
</dbReference>
<sequence>MRNASYDTYQAVARPVIAIANHHPTGALRPAHHHQRAQLFHALAGVISVDTREGAWVAPPGRGVWIPEGVTHAVHLRPGSRACNMWFDPGLCPNRGPGCEVLEIAPLLDALIGAAVDLPAEYDEGGRDGLVMRLLAAEVDRAPTVPLTLPFPRSRALGRLCTAYLAAPRINVTIEAWSTALGLERRAFTRAFRRETGMSFGAWRQQACLLAALPRLAQGDSVTAVALDLGYDAPAAFSTSFKRRLGTTPSAYRAQAQGDPGGTPPA</sequence>
<dbReference type="RefSeq" id="WP_147162229.1">
    <property type="nucleotide sequence ID" value="NZ_BJZO01000005.1"/>
</dbReference>
<dbReference type="GO" id="GO:0003700">
    <property type="term" value="F:DNA-binding transcription factor activity"/>
    <property type="evidence" value="ECO:0007669"/>
    <property type="project" value="InterPro"/>
</dbReference>
<dbReference type="Proteomes" id="UP000321567">
    <property type="component" value="Unassembled WGS sequence"/>
</dbReference>
<keyword evidence="8" id="KW-1185">Reference proteome</keyword>
<evidence type="ECO:0000313" key="8">
    <source>
        <dbReference type="Proteomes" id="UP000321567"/>
    </source>
</evidence>
<dbReference type="FunFam" id="1.10.10.60:FF:000132">
    <property type="entry name" value="AraC family transcriptional regulator"/>
    <property type="match status" value="1"/>
</dbReference>
<evidence type="ECO:0000256" key="5">
    <source>
        <dbReference type="ARBA" id="ARBA00023163"/>
    </source>
</evidence>
<protein>
    <submittedName>
        <fullName evidence="7">Transcriptional regulator</fullName>
    </submittedName>
</protein>
<keyword evidence="2" id="KW-0805">Transcription regulation</keyword>
<dbReference type="PRINTS" id="PR00032">
    <property type="entry name" value="HTHARAC"/>
</dbReference>
<dbReference type="AlphaFoldDB" id="A0A512H449"/>
<dbReference type="OrthoDB" id="9804543at2"/>
<accession>A0A512H449</accession>
<keyword evidence="5" id="KW-0804">Transcription</keyword>
<evidence type="ECO:0000256" key="1">
    <source>
        <dbReference type="ARBA" id="ARBA00022491"/>
    </source>
</evidence>
<evidence type="ECO:0000256" key="4">
    <source>
        <dbReference type="ARBA" id="ARBA00023159"/>
    </source>
</evidence>
<dbReference type="PANTHER" id="PTHR11019">
    <property type="entry name" value="HTH-TYPE TRANSCRIPTIONAL REGULATOR NIMR"/>
    <property type="match status" value="1"/>
</dbReference>